<dbReference type="Pfam" id="PF02879">
    <property type="entry name" value="PGM_PMM_II"/>
    <property type="match status" value="1"/>
</dbReference>
<evidence type="ECO:0000256" key="6">
    <source>
        <dbReference type="ARBA" id="ARBA00023235"/>
    </source>
</evidence>
<dbReference type="InterPro" id="IPR005843">
    <property type="entry name" value="A-D-PHexomutase_C"/>
</dbReference>
<evidence type="ECO:0000256" key="4">
    <source>
        <dbReference type="ARBA" id="ARBA00022723"/>
    </source>
</evidence>
<dbReference type="EMBL" id="BGZN01000013">
    <property type="protein sequence ID" value="GBR73561.1"/>
    <property type="molecule type" value="Genomic_DNA"/>
</dbReference>
<evidence type="ECO:0000259" key="9">
    <source>
        <dbReference type="Pfam" id="PF02878"/>
    </source>
</evidence>
<sequence>MTVKFGTDGWRDTMDGDFTLANVERVAQAYSDYYQNNGAADKGFFIGYDHRADSEVFAQRVVEVIAANGCRAVLAAQACPTQVVSFVVREQGLSGGVMITASHNPPQYNGFKVKEPQGCSSFPETTDGIMAFLDKNPVRKSGGKFELHDPQEEFFKYIEARVDFAKIQKSGLKIFIDPLFGSGSGYISGLLARHGIDSVEINNQRDTKFGGFNPEPLAYNVPDFRDTIKKAGEDFAVGLILDGDADRNGACGSDGQFINSQKVFSILFRHFAENLRKPGKLVHAFNNTKLLDKLAAELRREIVVTKIGFKYIAEEILKGGVLLGGEESGGYSASGNIPDRDGILNSLYLCELAAQEQKPLEQIYADLEKRFGAHCYDRLDLHLDNAVKEKTMQALEKDLPQIFLGKAAKDKEKFDGIKVHFADESWILFRASGTEPLLRVYCEAASDAEVARLLKAAEQFVHQC</sequence>
<evidence type="ECO:0000313" key="13">
    <source>
        <dbReference type="Proteomes" id="UP000269352"/>
    </source>
</evidence>
<dbReference type="PANTHER" id="PTHR45745">
    <property type="entry name" value="PHOSPHOMANNOMUTASE 45A"/>
    <property type="match status" value="1"/>
</dbReference>
<evidence type="ECO:0000259" key="10">
    <source>
        <dbReference type="Pfam" id="PF02879"/>
    </source>
</evidence>
<feature type="domain" description="Alpha-D-phosphohexomutase alpha/beta/alpha" evidence="11">
    <location>
        <begin position="260"/>
        <end position="370"/>
    </location>
</feature>
<dbReference type="SUPFAM" id="SSF55957">
    <property type="entry name" value="Phosphoglucomutase, C-terminal domain"/>
    <property type="match status" value="1"/>
</dbReference>
<evidence type="ECO:0000259" key="8">
    <source>
        <dbReference type="Pfam" id="PF00408"/>
    </source>
</evidence>
<dbReference type="Pfam" id="PF02880">
    <property type="entry name" value="PGM_PMM_III"/>
    <property type="match status" value="1"/>
</dbReference>
<name>A0A388TA49_TERA1</name>
<feature type="domain" description="Alpha-D-phosphohexomutase C-terminal" evidence="8">
    <location>
        <begin position="409"/>
        <end position="455"/>
    </location>
</feature>
<keyword evidence="5 7" id="KW-0460">Magnesium</keyword>
<dbReference type="PROSITE" id="PS00710">
    <property type="entry name" value="PGM_PMM"/>
    <property type="match status" value="1"/>
</dbReference>
<organism evidence="12 13">
    <name type="scientific">Termititenax aidoneus</name>
    <dbReference type="NCBI Taxonomy" id="2218524"/>
    <lineage>
        <taxon>Bacteria</taxon>
        <taxon>Bacillati</taxon>
        <taxon>Candidatus Margulisiibacteriota</taxon>
        <taxon>Candidatus Termititenacia</taxon>
        <taxon>Candidatus Termititenacales</taxon>
        <taxon>Candidatus Termititenacaceae</taxon>
        <taxon>Candidatus Termititenax</taxon>
    </lineage>
</organism>
<proteinExistence type="inferred from homology"/>
<dbReference type="InterPro" id="IPR005841">
    <property type="entry name" value="Alpha-D-phosphohexomutase_SF"/>
</dbReference>
<reference evidence="12 13" key="1">
    <citation type="journal article" date="2019" name="ISME J.">
        <title>Genome analyses of uncultured TG2/ZB3 bacteria in 'Margulisbacteria' specifically attached to ectosymbiotic spirochetes of protists in the termite gut.</title>
        <authorList>
            <person name="Utami Y.D."/>
            <person name="Kuwahara H."/>
            <person name="Igai K."/>
            <person name="Murakami T."/>
            <person name="Sugaya K."/>
            <person name="Morikawa T."/>
            <person name="Nagura Y."/>
            <person name="Yuki M."/>
            <person name="Deevong P."/>
            <person name="Inoue T."/>
            <person name="Kihara K."/>
            <person name="Lo N."/>
            <person name="Yamada A."/>
            <person name="Ohkuma M."/>
            <person name="Hongoh Y."/>
        </authorList>
    </citation>
    <scope>NUCLEOTIDE SEQUENCE [LARGE SCALE GENOMIC DNA]</scope>
    <source>
        <strain evidence="12">NkOx7-01</strain>
    </source>
</reference>
<feature type="domain" description="Alpha-D-phosphohexomutase alpha/beta/alpha" evidence="10">
    <location>
        <begin position="153"/>
        <end position="251"/>
    </location>
</feature>
<evidence type="ECO:0000256" key="2">
    <source>
        <dbReference type="ARBA" id="ARBA00010231"/>
    </source>
</evidence>
<keyword evidence="3" id="KW-0597">Phosphoprotein</keyword>
<dbReference type="Proteomes" id="UP000269352">
    <property type="component" value="Unassembled WGS sequence"/>
</dbReference>
<dbReference type="GO" id="GO:0005975">
    <property type="term" value="P:carbohydrate metabolic process"/>
    <property type="evidence" value="ECO:0007669"/>
    <property type="project" value="InterPro"/>
</dbReference>
<dbReference type="AlphaFoldDB" id="A0A388TA49"/>
<evidence type="ECO:0000256" key="3">
    <source>
        <dbReference type="ARBA" id="ARBA00022553"/>
    </source>
</evidence>
<dbReference type="PRINTS" id="PR00509">
    <property type="entry name" value="PGMPMM"/>
</dbReference>
<dbReference type="Pfam" id="PF00408">
    <property type="entry name" value="PGM_PMM_IV"/>
    <property type="match status" value="1"/>
</dbReference>
<dbReference type="PANTHER" id="PTHR45745:SF1">
    <property type="entry name" value="PHOSPHOGLUCOMUTASE 2B-RELATED"/>
    <property type="match status" value="1"/>
</dbReference>
<accession>A0A388TA49</accession>
<dbReference type="InterPro" id="IPR016066">
    <property type="entry name" value="A-D-PHexomutase_CS"/>
</dbReference>
<comment type="cofactor">
    <cofactor evidence="1">
        <name>Mg(2+)</name>
        <dbReference type="ChEBI" id="CHEBI:18420"/>
    </cofactor>
</comment>
<feature type="domain" description="Alpha-D-phosphohexomutase alpha/beta/alpha" evidence="9">
    <location>
        <begin position="3"/>
        <end position="136"/>
    </location>
</feature>
<dbReference type="InterPro" id="IPR005846">
    <property type="entry name" value="A-D-PHexomutase_a/b/a-III"/>
</dbReference>
<dbReference type="InterPro" id="IPR005845">
    <property type="entry name" value="A-D-PHexomutase_a/b/a-II"/>
</dbReference>
<dbReference type="InterPro" id="IPR016055">
    <property type="entry name" value="A-D-PHexomutase_a/b/a-I/II/III"/>
</dbReference>
<dbReference type="Pfam" id="PF02878">
    <property type="entry name" value="PGM_PMM_I"/>
    <property type="match status" value="1"/>
</dbReference>
<keyword evidence="6" id="KW-0413">Isomerase</keyword>
<evidence type="ECO:0000256" key="5">
    <source>
        <dbReference type="ARBA" id="ARBA00022842"/>
    </source>
</evidence>
<dbReference type="GO" id="GO:0008973">
    <property type="term" value="F:phosphopentomutase activity"/>
    <property type="evidence" value="ECO:0007669"/>
    <property type="project" value="TreeGrafter"/>
</dbReference>
<comment type="caution">
    <text evidence="12">The sequence shown here is derived from an EMBL/GenBank/DDBJ whole genome shotgun (WGS) entry which is preliminary data.</text>
</comment>
<dbReference type="InterPro" id="IPR005844">
    <property type="entry name" value="A-D-PHexomutase_a/b/a-I"/>
</dbReference>
<gene>
    <name evidence="12" type="primary">pgm</name>
    <name evidence="12" type="ORF">NO1_0913</name>
</gene>
<dbReference type="Gene3D" id="3.40.120.10">
    <property type="entry name" value="Alpha-D-Glucose-1,6-Bisphosphate, subunit A, domain 3"/>
    <property type="match status" value="3"/>
</dbReference>
<dbReference type="InterPro" id="IPR036900">
    <property type="entry name" value="A-D-PHexomutase_C_sf"/>
</dbReference>
<keyword evidence="4 7" id="KW-0479">Metal-binding</keyword>
<evidence type="ECO:0000256" key="1">
    <source>
        <dbReference type="ARBA" id="ARBA00001946"/>
    </source>
</evidence>
<protein>
    <submittedName>
        <fullName evidence="12">Phosphomannomutase</fullName>
    </submittedName>
</protein>
<comment type="similarity">
    <text evidence="2 7">Belongs to the phosphohexose mutase family.</text>
</comment>
<dbReference type="Gene3D" id="3.30.310.50">
    <property type="entry name" value="Alpha-D-phosphohexomutase, C-terminal domain"/>
    <property type="match status" value="1"/>
</dbReference>
<dbReference type="SUPFAM" id="SSF53738">
    <property type="entry name" value="Phosphoglucomutase, first 3 domains"/>
    <property type="match status" value="2"/>
</dbReference>
<evidence type="ECO:0000259" key="11">
    <source>
        <dbReference type="Pfam" id="PF02880"/>
    </source>
</evidence>
<dbReference type="GO" id="GO:0000287">
    <property type="term" value="F:magnesium ion binding"/>
    <property type="evidence" value="ECO:0007669"/>
    <property type="project" value="InterPro"/>
</dbReference>
<evidence type="ECO:0000313" key="12">
    <source>
        <dbReference type="EMBL" id="GBR73561.1"/>
    </source>
</evidence>
<dbReference type="GO" id="GO:0006166">
    <property type="term" value="P:purine ribonucleoside salvage"/>
    <property type="evidence" value="ECO:0007669"/>
    <property type="project" value="TreeGrafter"/>
</dbReference>
<keyword evidence="13" id="KW-1185">Reference proteome</keyword>
<evidence type="ECO:0000256" key="7">
    <source>
        <dbReference type="RuleBase" id="RU004326"/>
    </source>
</evidence>